<accession>A0A6A6JXI4</accession>
<proteinExistence type="predicted"/>
<keyword evidence="3" id="KW-1185">Reference proteome</keyword>
<organism evidence="2 3">
    <name type="scientific">Westerdykella ornata</name>
    <dbReference type="NCBI Taxonomy" id="318751"/>
    <lineage>
        <taxon>Eukaryota</taxon>
        <taxon>Fungi</taxon>
        <taxon>Dikarya</taxon>
        <taxon>Ascomycota</taxon>
        <taxon>Pezizomycotina</taxon>
        <taxon>Dothideomycetes</taxon>
        <taxon>Pleosporomycetidae</taxon>
        <taxon>Pleosporales</taxon>
        <taxon>Sporormiaceae</taxon>
        <taxon>Westerdykella</taxon>
    </lineage>
</organism>
<dbReference type="AlphaFoldDB" id="A0A6A6JXI4"/>
<dbReference type="Proteomes" id="UP000800097">
    <property type="component" value="Unassembled WGS sequence"/>
</dbReference>
<dbReference type="EMBL" id="ML986484">
    <property type="protein sequence ID" value="KAF2280904.1"/>
    <property type="molecule type" value="Genomic_DNA"/>
</dbReference>
<protein>
    <submittedName>
        <fullName evidence="2">Uncharacterized protein</fullName>
    </submittedName>
</protein>
<feature type="region of interest" description="Disordered" evidence="1">
    <location>
        <begin position="36"/>
        <end position="59"/>
    </location>
</feature>
<dbReference type="GeneID" id="54546281"/>
<feature type="compositionally biased region" description="Basic and acidic residues" evidence="1">
    <location>
        <begin position="43"/>
        <end position="55"/>
    </location>
</feature>
<evidence type="ECO:0000256" key="1">
    <source>
        <dbReference type="SAM" id="MobiDB-lite"/>
    </source>
</evidence>
<evidence type="ECO:0000313" key="3">
    <source>
        <dbReference type="Proteomes" id="UP000800097"/>
    </source>
</evidence>
<gene>
    <name evidence="2" type="ORF">EI97DRAFT_12969</name>
</gene>
<evidence type="ECO:0000313" key="2">
    <source>
        <dbReference type="EMBL" id="KAF2280904.1"/>
    </source>
</evidence>
<sequence>MSSFPSMLPLLHALTIPSPSVQYCGHNDDDTLIFLSSPVSQQPEEHGQNQSKKGESFSGLGSPTNFFLFDYFPLKKFGRPSRARDGVRHPADWARDLQAAQRKHAAKEMNYRIPRPCC</sequence>
<dbReference type="RefSeq" id="XP_033658441.1">
    <property type="nucleotide sequence ID" value="XM_033793106.1"/>
</dbReference>
<reference evidence="2" key="1">
    <citation type="journal article" date="2020" name="Stud. Mycol.">
        <title>101 Dothideomycetes genomes: a test case for predicting lifestyles and emergence of pathogens.</title>
        <authorList>
            <person name="Haridas S."/>
            <person name="Albert R."/>
            <person name="Binder M."/>
            <person name="Bloem J."/>
            <person name="Labutti K."/>
            <person name="Salamov A."/>
            <person name="Andreopoulos B."/>
            <person name="Baker S."/>
            <person name="Barry K."/>
            <person name="Bills G."/>
            <person name="Bluhm B."/>
            <person name="Cannon C."/>
            <person name="Castanera R."/>
            <person name="Culley D."/>
            <person name="Daum C."/>
            <person name="Ezra D."/>
            <person name="Gonzalez J."/>
            <person name="Henrissat B."/>
            <person name="Kuo A."/>
            <person name="Liang C."/>
            <person name="Lipzen A."/>
            <person name="Lutzoni F."/>
            <person name="Magnuson J."/>
            <person name="Mondo S."/>
            <person name="Nolan M."/>
            <person name="Ohm R."/>
            <person name="Pangilinan J."/>
            <person name="Park H.-J."/>
            <person name="Ramirez L."/>
            <person name="Alfaro M."/>
            <person name="Sun H."/>
            <person name="Tritt A."/>
            <person name="Yoshinaga Y."/>
            <person name="Zwiers L.-H."/>
            <person name="Turgeon B."/>
            <person name="Goodwin S."/>
            <person name="Spatafora J."/>
            <person name="Crous P."/>
            <person name="Grigoriev I."/>
        </authorList>
    </citation>
    <scope>NUCLEOTIDE SEQUENCE</scope>
    <source>
        <strain evidence="2">CBS 379.55</strain>
    </source>
</reference>
<name>A0A6A6JXI4_WESOR</name>